<name>A0A1D3TJR5_PLAOA</name>
<sequence length="163" mass="19045">MLCSSCNFLCLSEIKQNVNDVPAFDHTYEEKAASSKSNIINKIKKKSNEVRMLYNALNEKNASIPLYIFINDENEKKRQFLKDMFLIGKLDFLQGSNTPFSKYYLSIKNRNMEHKIALDEKLKKEREFVNSLNVQDKKKYIKVKIAEYANLRVNVEQLHSNIG</sequence>
<keyword evidence="2" id="KW-1185">Reference proteome</keyword>
<dbReference type="VEuPathDB" id="PlasmoDB:PocGH01_11052200"/>
<organism evidence="1 2">
    <name type="scientific">Plasmodium ovale</name>
    <name type="common">malaria parasite P. ovale</name>
    <dbReference type="NCBI Taxonomy" id="36330"/>
    <lineage>
        <taxon>Eukaryota</taxon>
        <taxon>Sar</taxon>
        <taxon>Alveolata</taxon>
        <taxon>Apicomplexa</taxon>
        <taxon>Aconoidasida</taxon>
        <taxon>Haemosporida</taxon>
        <taxon>Plasmodiidae</taxon>
        <taxon>Plasmodium</taxon>
        <taxon>Plasmodium (Plasmodium)</taxon>
    </lineage>
</organism>
<gene>
    <name evidence="1" type="primary">PocGH01_11052200</name>
    <name evidence="1" type="ORF">POCGH01_11052200</name>
</gene>
<accession>A0A1D3TJR5</accession>
<dbReference type="EMBL" id="LT594592">
    <property type="protein sequence ID" value="SCP05217.1"/>
    <property type="molecule type" value="Genomic_DNA"/>
</dbReference>
<dbReference type="OrthoDB" id="375145at2759"/>
<proteinExistence type="predicted"/>
<dbReference type="Proteomes" id="UP000242942">
    <property type="component" value="Chromosome 11"/>
</dbReference>
<protein>
    <submittedName>
        <fullName evidence="1">Uncharacterized protein</fullName>
    </submittedName>
</protein>
<evidence type="ECO:0000313" key="2">
    <source>
        <dbReference type="Proteomes" id="UP000242942"/>
    </source>
</evidence>
<dbReference type="AlphaFoldDB" id="A0A1D3TJR5"/>
<evidence type="ECO:0000313" key="1">
    <source>
        <dbReference type="EMBL" id="SCP05217.1"/>
    </source>
</evidence>
<reference evidence="1 2" key="1">
    <citation type="submission" date="2016-06" db="EMBL/GenBank/DDBJ databases">
        <authorList>
            <consortium name="Pathogen Informatics"/>
        </authorList>
    </citation>
    <scope>NUCLEOTIDE SEQUENCE [LARGE SCALE GENOMIC DNA]</scope>
    <source>
        <strain evidence="1">PocGH01</strain>
    </source>
</reference>
<dbReference type="VEuPathDB" id="PlasmoDB:POWCR01_110046300"/>